<name>A0AB39QGX9_9ACTN</name>
<dbReference type="EMBL" id="CP163441">
    <property type="protein sequence ID" value="XDQ42717.1"/>
    <property type="molecule type" value="Genomic_DNA"/>
</dbReference>
<proteinExistence type="predicted"/>
<accession>A0AB39QGX9</accession>
<evidence type="ECO:0000256" key="1">
    <source>
        <dbReference type="SAM" id="MobiDB-lite"/>
    </source>
</evidence>
<evidence type="ECO:0000313" key="2">
    <source>
        <dbReference type="EMBL" id="XDQ42717.1"/>
    </source>
</evidence>
<gene>
    <name evidence="2" type="ORF">AB5J52_10875</name>
</gene>
<dbReference type="AlphaFoldDB" id="A0AB39QGX9"/>
<feature type="region of interest" description="Disordered" evidence="1">
    <location>
        <begin position="116"/>
        <end position="173"/>
    </location>
</feature>
<dbReference type="RefSeq" id="WP_369222043.1">
    <property type="nucleotide sequence ID" value="NZ_CP163441.1"/>
</dbReference>
<reference evidence="2" key="1">
    <citation type="submission" date="2024-07" db="EMBL/GenBank/DDBJ databases">
        <authorList>
            <person name="Yu S.T."/>
        </authorList>
    </citation>
    <scope>NUCLEOTIDE SEQUENCE</scope>
    <source>
        <strain evidence="2">R39</strain>
    </source>
</reference>
<organism evidence="2">
    <name type="scientific">Streptomyces sp. R39</name>
    <dbReference type="NCBI Taxonomy" id="3238631"/>
    <lineage>
        <taxon>Bacteria</taxon>
        <taxon>Bacillati</taxon>
        <taxon>Actinomycetota</taxon>
        <taxon>Actinomycetes</taxon>
        <taxon>Kitasatosporales</taxon>
        <taxon>Streptomycetaceae</taxon>
        <taxon>Streptomyces</taxon>
    </lineage>
</organism>
<protein>
    <submittedName>
        <fullName evidence="2">Transposase</fullName>
    </submittedName>
</protein>
<sequence>MDWKFLLGLELDDPGFDASVLSLFRARVIEHGLEQRTLKLVLQRLRELGLQTAGGRQRTDSTHVLAAVWTLNRTEFVGETLLAALDALAVAAATWLSGLVTAEWASATDRAWTGGIGLRSAGKTRSSPGTARRNRKPRIPDRKPCRVAAQQPVEKAGILGLQPEEQVNAPEPR</sequence>